<keyword evidence="1" id="KW-0812">Transmembrane</keyword>
<sequence>MPPQMLFLIAETGKALTTVFAGFALTMTSFPNAILLPAFVAGFTRVLILNKPGSVNFPIDFTCSVAMPARFSTTCLQTLLFIPISAEIACTKAVFVIAFGPAFIGFFMGRTILMKCWVDETC</sequence>
<dbReference type="EMBL" id="HBHF01001758">
    <property type="protein sequence ID" value="CAD9653784.1"/>
    <property type="molecule type" value="Transcribed_RNA"/>
</dbReference>
<reference evidence="2" key="1">
    <citation type="submission" date="2021-01" db="EMBL/GenBank/DDBJ databases">
        <authorList>
            <person name="Corre E."/>
            <person name="Pelletier E."/>
            <person name="Niang G."/>
            <person name="Scheremetjew M."/>
            <person name="Finn R."/>
            <person name="Kale V."/>
            <person name="Holt S."/>
            <person name="Cochrane G."/>
            <person name="Meng A."/>
            <person name="Brown T."/>
            <person name="Cohen L."/>
        </authorList>
    </citation>
    <scope>NUCLEOTIDE SEQUENCE</scope>
    <source>
        <strain evidence="2">SPMC 104</strain>
    </source>
</reference>
<keyword evidence="1" id="KW-1133">Transmembrane helix</keyword>
<dbReference type="AlphaFoldDB" id="A0A7S2QWC5"/>
<organism evidence="2">
    <name type="scientific">Lessardia elongata</name>
    <dbReference type="NCBI Taxonomy" id="210733"/>
    <lineage>
        <taxon>Eukaryota</taxon>
        <taxon>Sar</taxon>
        <taxon>Alveolata</taxon>
        <taxon>Dinophyceae</taxon>
        <taxon>Peridiniales</taxon>
        <taxon>Podolampadaceae</taxon>
        <taxon>Lessardia</taxon>
    </lineage>
</organism>
<keyword evidence="1" id="KW-0472">Membrane</keyword>
<evidence type="ECO:0000256" key="1">
    <source>
        <dbReference type="SAM" id="Phobius"/>
    </source>
</evidence>
<protein>
    <submittedName>
        <fullName evidence="2">Uncharacterized protein</fullName>
    </submittedName>
</protein>
<name>A0A7S2QWC5_9DINO</name>
<gene>
    <name evidence="2" type="ORF">LELO1147_LOCUS243</name>
</gene>
<evidence type="ECO:0000313" key="2">
    <source>
        <dbReference type="EMBL" id="CAD9653784.1"/>
    </source>
</evidence>
<proteinExistence type="predicted"/>
<feature type="transmembrane region" description="Helical" evidence="1">
    <location>
        <begin position="20"/>
        <end position="43"/>
    </location>
</feature>
<accession>A0A7S2QWC5</accession>